<dbReference type="Gene3D" id="3.30.300.20">
    <property type="match status" value="1"/>
</dbReference>
<protein>
    <recommendedName>
        <fullName evidence="2">Ribosome-binding factor A</fullName>
    </recommendedName>
</protein>
<comment type="subcellular location">
    <subcellularLocation>
        <location evidence="2">Cytoplasm</location>
    </subcellularLocation>
</comment>
<dbReference type="InterPro" id="IPR000238">
    <property type="entry name" value="RbfA"/>
</dbReference>
<evidence type="ECO:0000256" key="1">
    <source>
        <dbReference type="ARBA" id="ARBA00022517"/>
    </source>
</evidence>
<dbReference type="HAMAP" id="MF_00003">
    <property type="entry name" value="RbfA"/>
    <property type="match status" value="1"/>
</dbReference>
<evidence type="ECO:0000256" key="2">
    <source>
        <dbReference type="HAMAP-Rule" id="MF_00003"/>
    </source>
</evidence>
<reference evidence="4" key="2">
    <citation type="submission" date="2020-09" db="EMBL/GenBank/DDBJ databases">
        <authorList>
            <person name="Sun Q."/>
            <person name="Zhou Y."/>
        </authorList>
    </citation>
    <scope>NUCLEOTIDE SEQUENCE</scope>
    <source>
        <strain evidence="4">CGMCC 1.15758</strain>
    </source>
</reference>
<dbReference type="RefSeq" id="WP_117002788.1">
    <property type="nucleotide sequence ID" value="NZ_BMJS01000015.1"/>
</dbReference>
<dbReference type="PROSITE" id="PS01319">
    <property type="entry name" value="RBFA"/>
    <property type="match status" value="1"/>
</dbReference>
<comment type="caution">
    <text evidence="4">The sequence shown here is derived from an EMBL/GenBank/DDBJ whole genome shotgun (WGS) entry which is preliminary data.</text>
</comment>
<feature type="region of interest" description="Disordered" evidence="3">
    <location>
        <begin position="115"/>
        <end position="145"/>
    </location>
</feature>
<comment type="similarity">
    <text evidence="2">Belongs to the RbfA family.</text>
</comment>
<keyword evidence="5" id="KW-1185">Reference proteome</keyword>
<comment type="subunit">
    <text evidence="2">Monomer. Binds 30S ribosomal subunits, but not 50S ribosomal subunits or 70S ribosomes.</text>
</comment>
<evidence type="ECO:0000313" key="4">
    <source>
        <dbReference type="EMBL" id="GGF98753.1"/>
    </source>
</evidence>
<sequence>MASNSRVERVGDEIQKIIVALLATKVRDPRLQWVSITGVEVSKDLSYAKVFFSSLSTETHPSQVLKALESAKGFFRTALAKELRLRVAPALRFFYDESLAYGNKMNSLIEKARQEDEKFIQQEENQNESNDHKDGDHDELRERLR</sequence>
<dbReference type="GO" id="GO:0043024">
    <property type="term" value="F:ribosomal small subunit binding"/>
    <property type="evidence" value="ECO:0007669"/>
    <property type="project" value="TreeGrafter"/>
</dbReference>
<dbReference type="EMBL" id="BMJS01000015">
    <property type="protein sequence ID" value="GGF98753.1"/>
    <property type="molecule type" value="Genomic_DNA"/>
</dbReference>
<dbReference type="PANTHER" id="PTHR33515">
    <property type="entry name" value="RIBOSOME-BINDING FACTOR A, CHLOROPLASTIC-RELATED"/>
    <property type="match status" value="1"/>
</dbReference>
<dbReference type="InterPro" id="IPR015946">
    <property type="entry name" value="KH_dom-like_a/b"/>
</dbReference>
<gene>
    <name evidence="2 4" type="primary">rbfA</name>
    <name evidence="4" type="ORF">GCM10010995_15030</name>
</gene>
<keyword evidence="1 2" id="KW-0690">Ribosome biogenesis</keyword>
<proteinExistence type="inferred from homology"/>
<dbReference type="SUPFAM" id="SSF89919">
    <property type="entry name" value="Ribosome-binding factor A, RbfA"/>
    <property type="match status" value="1"/>
</dbReference>
<dbReference type="InterPro" id="IPR023799">
    <property type="entry name" value="RbfA_dom_sf"/>
</dbReference>
<comment type="function">
    <text evidence="2">One of several proteins that assist in the late maturation steps of the functional core of the 30S ribosomal subunit. Associates with free 30S ribosomal subunits (but not with 30S subunits that are part of 70S ribosomes or polysomes). Required for efficient processing of 16S rRNA. May interact with the 5'-terminal helix region of 16S rRNA.</text>
</comment>
<dbReference type="Proteomes" id="UP000636949">
    <property type="component" value="Unassembled WGS sequence"/>
</dbReference>
<dbReference type="GO" id="GO:0005829">
    <property type="term" value="C:cytosol"/>
    <property type="evidence" value="ECO:0007669"/>
    <property type="project" value="TreeGrafter"/>
</dbReference>
<reference evidence="4" key="1">
    <citation type="journal article" date="2014" name="Int. J. Syst. Evol. Microbiol.">
        <title>Complete genome sequence of Corynebacterium casei LMG S-19264T (=DSM 44701T), isolated from a smear-ripened cheese.</title>
        <authorList>
            <consortium name="US DOE Joint Genome Institute (JGI-PGF)"/>
            <person name="Walter F."/>
            <person name="Albersmeier A."/>
            <person name="Kalinowski J."/>
            <person name="Ruckert C."/>
        </authorList>
    </citation>
    <scope>NUCLEOTIDE SEQUENCE</scope>
    <source>
        <strain evidence="4">CGMCC 1.15758</strain>
    </source>
</reference>
<dbReference type="InterPro" id="IPR020053">
    <property type="entry name" value="Ribosome-bd_factorA_CS"/>
</dbReference>
<feature type="compositionally biased region" description="Basic and acidic residues" evidence="3">
    <location>
        <begin position="129"/>
        <end position="145"/>
    </location>
</feature>
<dbReference type="AlphaFoldDB" id="A0A8J2Z4M3"/>
<accession>A0A8J2Z4M3</accession>
<dbReference type="PANTHER" id="PTHR33515:SF1">
    <property type="entry name" value="RIBOSOME-BINDING FACTOR A, CHLOROPLASTIC-RELATED"/>
    <property type="match status" value="1"/>
</dbReference>
<evidence type="ECO:0000256" key="3">
    <source>
        <dbReference type="SAM" id="MobiDB-lite"/>
    </source>
</evidence>
<name>A0A8J2Z4M3_9GAMM</name>
<dbReference type="OrthoDB" id="307788at2"/>
<keyword evidence="2" id="KW-0963">Cytoplasm</keyword>
<dbReference type="NCBIfam" id="TIGR00082">
    <property type="entry name" value="rbfA"/>
    <property type="match status" value="1"/>
</dbReference>
<dbReference type="GO" id="GO:0030490">
    <property type="term" value="P:maturation of SSU-rRNA"/>
    <property type="evidence" value="ECO:0007669"/>
    <property type="project" value="UniProtKB-UniRule"/>
</dbReference>
<organism evidence="4 5">
    <name type="scientific">Cysteiniphilum litorale</name>
    <dbReference type="NCBI Taxonomy" id="2056700"/>
    <lineage>
        <taxon>Bacteria</taxon>
        <taxon>Pseudomonadati</taxon>
        <taxon>Pseudomonadota</taxon>
        <taxon>Gammaproteobacteria</taxon>
        <taxon>Thiotrichales</taxon>
        <taxon>Fastidiosibacteraceae</taxon>
        <taxon>Cysteiniphilum</taxon>
    </lineage>
</organism>
<dbReference type="Pfam" id="PF02033">
    <property type="entry name" value="RBFA"/>
    <property type="match status" value="1"/>
</dbReference>
<evidence type="ECO:0000313" key="5">
    <source>
        <dbReference type="Proteomes" id="UP000636949"/>
    </source>
</evidence>